<reference evidence="3 4" key="1">
    <citation type="submission" date="2019-11" db="EMBL/GenBank/DDBJ databases">
        <title>Characterisation of Fundicoccus ignavus gen. nov. sp. nov., a novel genus of the family Aerococcaceae isolated from bulk tank milk.</title>
        <authorList>
            <person name="Siebert A."/>
            <person name="Huptas C."/>
            <person name="Wenning M."/>
            <person name="Scherer S."/>
            <person name="Doll E.V."/>
        </authorList>
    </citation>
    <scope>NUCLEOTIDE SEQUENCE [LARGE SCALE GENOMIC DNA]</scope>
    <source>
        <strain evidence="3 4">WS4759</strain>
    </source>
</reference>
<dbReference type="GO" id="GO:0005975">
    <property type="term" value="P:carbohydrate metabolic process"/>
    <property type="evidence" value="ECO:0007669"/>
    <property type="project" value="InterPro"/>
</dbReference>
<dbReference type="AlphaFoldDB" id="A0A6I2GCJ3"/>
<comment type="similarity">
    <text evidence="1">Belongs to the N-acylglucosamine 2-epimerase family.</text>
</comment>
<dbReference type="SUPFAM" id="SSF48208">
    <property type="entry name" value="Six-hairpin glycosidases"/>
    <property type="match status" value="1"/>
</dbReference>
<dbReference type="InterPro" id="IPR008928">
    <property type="entry name" value="6-hairpin_glycosidase_sf"/>
</dbReference>
<dbReference type="Gene3D" id="1.50.10.10">
    <property type="match status" value="1"/>
</dbReference>
<evidence type="ECO:0000256" key="1">
    <source>
        <dbReference type="ARBA" id="ARBA00008558"/>
    </source>
</evidence>
<evidence type="ECO:0000313" key="4">
    <source>
        <dbReference type="Proteomes" id="UP000430975"/>
    </source>
</evidence>
<dbReference type="Pfam" id="PF07221">
    <property type="entry name" value="GlcNAc_2-epim"/>
    <property type="match status" value="1"/>
</dbReference>
<dbReference type="RefSeq" id="WP_153863230.1">
    <property type="nucleotide sequence ID" value="NZ_WJQS01000002.1"/>
</dbReference>
<gene>
    <name evidence="3" type="ORF">GIY09_03455</name>
</gene>
<organism evidence="3 4">
    <name type="scientific">Fundicoccus ignavus</name>
    <dbReference type="NCBI Taxonomy" id="2664442"/>
    <lineage>
        <taxon>Bacteria</taxon>
        <taxon>Bacillati</taxon>
        <taxon>Bacillota</taxon>
        <taxon>Bacilli</taxon>
        <taxon>Lactobacillales</taxon>
        <taxon>Aerococcaceae</taxon>
        <taxon>Fundicoccus</taxon>
    </lineage>
</organism>
<keyword evidence="4" id="KW-1185">Reference proteome</keyword>
<sequence length="393" mass="45982">MEFTYEGVKAQLIEDILPFWLKQVDTTHGGFYGLVDENLIVDEKADKSGVLMSRYLWALSAAYPYVKDSEILNAARNVFDFIVNHMEDKEHEGIYWSVTYDGKPSVTQKHVYVQSFTIYALSEYYKISQDPESLSLAVRLFNLIEEKAYLSDENGYHEEFSKEWKSSPATLMGPKGTDEYFSTNTVLHLIEAYTNLYTVFADDQLLALIKRLLDNISQYIISPLGHCRTEFHRNWTALNENISYAHDIETAWLLYRTLEVINQTDETYYTHKINQIVESVVEEGLDKNGIIIDQLKEGKKTTTKQWWSLAESVIGFYDAFMRTSNKDYEEMAEKHWYFIQNYLLNPVELSEWYPHVDEDGKIVQDKSTNISDAWKGPYHTVRMYVEMIDRFSR</sequence>
<keyword evidence="2" id="KW-0413">Isomerase</keyword>
<evidence type="ECO:0008006" key="5">
    <source>
        <dbReference type="Google" id="ProtNLM"/>
    </source>
</evidence>
<dbReference type="EMBL" id="WJQS01000002">
    <property type="protein sequence ID" value="MRI84956.1"/>
    <property type="molecule type" value="Genomic_DNA"/>
</dbReference>
<protein>
    <recommendedName>
        <fullName evidence="5">CE</fullName>
    </recommendedName>
</protein>
<proteinExistence type="inferred from homology"/>
<dbReference type="InterPro" id="IPR012341">
    <property type="entry name" value="6hp_glycosidase-like_sf"/>
</dbReference>
<dbReference type="PANTHER" id="PTHR15108">
    <property type="entry name" value="N-ACYLGLUCOSAMINE-2-EPIMERASE"/>
    <property type="match status" value="1"/>
</dbReference>
<dbReference type="InterPro" id="IPR010819">
    <property type="entry name" value="AGE/CE"/>
</dbReference>
<evidence type="ECO:0000313" key="3">
    <source>
        <dbReference type="EMBL" id="MRI84956.1"/>
    </source>
</evidence>
<accession>A0A6I2GCJ3</accession>
<comment type="caution">
    <text evidence="3">The sequence shown here is derived from an EMBL/GenBank/DDBJ whole genome shotgun (WGS) entry which is preliminary data.</text>
</comment>
<dbReference type="GO" id="GO:0016853">
    <property type="term" value="F:isomerase activity"/>
    <property type="evidence" value="ECO:0007669"/>
    <property type="project" value="UniProtKB-KW"/>
</dbReference>
<name>A0A6I2GCJ3_9LACT</name>
<dbReference type="Proteomes" id="UP000430975">
    <property type="component" value="Unassembled WGS sequence"/>
</dbReference>
<evidence type="ECO:0000256" key="2">
    <source>
        <dbReference type="ARBA" id="ARBA00023235"/>
    </source>
</evidence>